<dbReference type="Pfam" id="PF22785">
    <property type="entry name" value="Tc-R-P"/>
    <property type="match status" value="1"/>
</dbReference>
<evidence type="ECO:0000313" key="9">
    <source>
        <dbReference type="EMBL" id="SUZ80059.1"/>
    </source>
</evidence>
<dbReference type="GO" id="GO:0005829">
    <property type="term" value="C:cytosol"/>
    <property type="evidence" value="ECO:0007669"/>
    <property type="project" value="UniProtKB-SubCell"/>
</dbReference>
<evidence type="ECO:0000256" key="6">
    <source>
        <dbReference type="ARBA" id="ARBA00047761"/>
    </source>
</evidence>
<comment type="catalytic activity">
    <reaction evidence="7">
        <text>O-phospho-L-threonyl-[protein] + H2O = L-threonyl-[protein] + phosphate</text>
        <dbReference type="Rhea" id="RHEA:47004"/>
        <dbReference type="Rhea" id="RHEA-COMP:11060"/>
        <dbReference type="Rhea" id="RHEA-COMP:11605"/>
        <dbReference type="ChEBI" id="CHEBI:15377"/>
        <dbReference type="ChEBI" id="CHEBI:30013"/>
        <dbReference type="ChEBI" id="CHEBI:43474"/>
        <dbReference type="ChEBI" id="CHEBI:61977"/>
        <dbReference type="EC" id="3.1.3.16"/>
    </reaction>
</comment>
<feature type="domain" description="Tyrosine specific protein phosphatases" evidence="8">
    <location>
        <begin position="71"/>
        <end position="138"/>
    </location>
</feature>
<comment type="catalytic activity">
    <reaction evidence="6">
        <text>O-phospho-L-seryl-[protein] + H2O = L-seryl-[protein] + phosphate</text>
        <dbReference type="Rhea" id="RHEA:20629"/>
        <dbReference type="Rhea" id="RHEA-COMP:9863"/>
        <dbReference type="Rhea" id="RHEA-COMP:11604"/>
        <dbReference type="ChEBI" id="CHEBI:15377"/>
        <dbReference type="ChEBI" id="CHEBI:29999"/>
        <dbReference type="ChEBI" id="CHEBI:43474"/>
        <dbReference type="ChEBI" id="CHEBI:83421"/>
        <dbReference type="EC" id="3.1.3.16"/>
    </reaction>
</comment>
<dbReference type="PROSITE" id="PS50056">
    <property type="entry name" value="TYR_PHOSPHATASE_2"/>
    <property type="match status" value="1"/>
</dbReference>
<dbReference type="InterPro" id="IPR050561">
    <property type="entry name" value="PTP"/>
</dbReference>
<evidence type="ECO:0000259" key="8">
    <source>
        <dbReference type="PROSITE" id="PS50056"/>
    </source>
</evidence>
<accession>A0A381QNK1</accession>
<dbReference type="AlphaFoldDB" id="A0A381QNK1"/>
<name>A0A381QNK1_9ZZZZ</name>
<protein>
    <recommendedName>
        <fullName evidence="8">Tyrosine specific protein phosphatases domain-containing protein</fullName>
    </recommendedName>
</protein>
<evidence type="ECO:0000256" key="2">
    <source>
        <dbReference type="ARBA" id="ARBA00008601"/>
    </source>
</evidence>
<comment type="subcellular location">
    <subcellularLocation>
        <location evidence="1">Cytoplasm</location>
        <location evidence="1">Cytosol</location>
    </subcellularLocation>
</comment>
<evidence type="ECO:0000256" key="5">
    <source>
        <dbReference type="ARBA" id="ARBA00022912"/>
    </source>
</evidence>
<sequence>MQVMNFGWVLDDELAGSQGPASLDDLSFLYHQGVRAVVRMEERTIPANSGNMFNLVDLFVPVPDFTPPDPDQILRMVEFIDGETAARRPVAVSCYAGIGRTGTVLACYLVHRGQNPAGAINRIRELRPGSIQTPEQEEAVYGYAERSASE</sequence>
<evidence type="ECO:0000256" key="4">
    <source>
        <dbReference type="ARBA" id="ARBA00022801"/>
    </source>
</evidence>
<comment type="similarity">
    <text evidence="2">Belongs to the protein-tyrosine phosphatase family. Non-receptor class dual specificity subfamily.</text>
</comment>
<dbReference type="GO" id="GO:0004722">
    <property type="term" value="F:protein serine/threonine phosphatase activity"/>
    <property type="evidence" value="ECO:0007669"/>
    <property type="project" value="UniProtKB-EC"/>
</dbReference>
<dbReference type="InterPro" id="IPR003595">
    <property type="entry name" value="Tyr_Pase_cat"/>
</dbReference>
<organism evidence="9">
    <name type="scientific">marine metagenome</name>
    <dbReference type="NCBI Taxonomy" id="408172"/>
    <lineage>
        <taxon>unclassified sequences</taxon>
        <taxon>metagenomes</taxon>
        <taxon>ecological metagenomes</taxon>
    </lineage>
</organism>
<dbReference type="FunFam" id="3.90.190.10:FF:000063">
    <property type="entry name" value="Dual specificity phosphatase 23"/>
    <property type="match status" value="1"/>
</dbReference>
<dbReference type="InterPro" id="IPR029021">
    <property type="entry name" value="Prot-tyrosine_phosphatase-like"/>
</dbReference>
<dbReference type="EMBL" id="UINC01001413">
    <property type="protein sequence ID" value="SUZ80059.1"/>
    <property type="molecule type" value="Genomic_DNA"/>
</dbReference>
<dbReference type="PANTHER" id="PTHR23339">
    <property type="entry name" value="TYROSINE SPECIFIC PROTEIN PHOSPHATASE AND DUAL SPECIFICITY PROTEIN PHOSPHATASE"/>
    <property type="match status" value="1"/>
</dbReference>
<keyword evidence="5" id="KW-0904">Protein phosphatase</keyword>
<dbReference type="InterPro" id="IPR000387">
    <property type="entry name" value="Tyr_Pase_dom"/>
</dbReference>
<evidence type="ECO:0000256" key="3">
    <source>
        <dbReference type="ARBA" id="ARBA00022490"/>
    </source>
</evidence>
<dbReference type="SUPFAM" id="SSF52799">
    <property type="entry name" value="(Phosphotyrosine protein) phosphatases II"/>
    <property type="match status" value="1"/>
</dbReference>
<keyword evidence="3" id="KW-0963">Cytoplasm</keyword>
<evidence type="ECO:0000256" key="7">
    <source>
        <dbReference type="ARBA" id="ARBA00048336"/>
    </source>
</evidence>
<reference evidence="9" key="1">
    <citation type="submission" date="2018-05" db="EMBL/GenBank/DDBJ databases">
        <authorList>
            <person name="Lanie J.A."/>
            <person name="Ng W.-L."/>
            <person name="Kazmierczak K.M."/>
            <person name="Andrzejewski T.M."/>
            <person name="Davidsen T.M."/>
            <person name="Wayne K.J."/>
            <person name="Tettelin H."/>
            <person name="Glass J.I."/>
            <person name="Rusch D."/>
            <person name="Podicherti R."/>
            <person name="Tsui H.-C.T."/>
            <person name="Winkler M.E."/>
        </authorList>
    </citation>
    <scope>NUCLEOTIDE SEQUENCE</scope>
</reference>
<dbReference type="SMART" id="SM00404">
    <property type="entry name" value="PTPc_motif"/>
    <property type="match status" value="1"/>
</dbReference>
<gene>
    <name evidence="9" type="ORF">METZ01_LOCUS32913</name>
</gene>
<proteinExistence type="inferred from homology"/>
<evidence type="ECO:0000256" key="1">
    <source>
        <dbReference type="ARBA" id="ARBA00004514"/>
    </source>
</evidence>
<dbReference type="Gene3D" id="3.90.190.10">
    <property type="entry name" value="Protein tyrosine phosphatase superfamily"/>
    <property type="match status" value="1"/>
</dbReference>
<keyword evidence="4" id="KW-0378">Hydrolase</keyword>